<dbReference type="PANTHER" id="PTHR36302">
    <property type="entry name" value="BLR7088 PROTEIN"/>
    <property type="match status" value="1"/>
</dbReference>
<dbReference type="Gene3D" id="2.60.40.1890">
    <property type="entry name" value="PCu(A)C copper chaperone"/>
    <property type="match status" value="1"/>
</dbReference>
<dbReference type="AlphaFoldDB" id="A0A7I7UMF7"/>
<name>A0A7I7UMF7_MYCPV</name>
<dbReference type="InterPro" id="IPR007410">
    <property type="entry name" value="LpqE-like"/>
</dbReference>
<keyword evidence="2" id="KW-1185">Reference proteome</keyword>
<protein>
    <recommendedName>
        <fullName evidence="3">Copper chaperone PCu(A)C</fullName>
    </recommendedName>
</protein>
<dbReference type="InterPro" id="IPR058248">
    <property type="entry name" value="Lxx211020-like"/>
</dbReference>
<dbReference type="SUPFAM" id="SSF110087">
    <property type="entry name" value="DR1885-like metal-binding protein"/>
    <property type="match status" value="1"/>
</dbReference>
<dbReference type="Proteomes" id="UP000467252">
    <property type="component" value="Chromosome"/>
</dbReference>
<evidence type="ECO:0000313" key="2">
    <source>
        <dbReference type="Proteomes" id="UP000467252"/>
    </source>
</evidence>
<dbReference type="EMBL" id="AP022599">
    <property type="protein sequence ID" value="BBY81799.1"/>
    <property type="molecule type" value="Genomic_DNA"/>
</dbReference>
<sequence length="173" mass="17815">MRNSGIGAFGATLAVAALLTAGCTSQTHEEPPMAETVTVEDPWASAADEGMAAVFGTLTNTGHHDAHIVSAESSVAGHVELHEVTPDASGTKTMRPKDDGFVVPAGGARELVPGGDHVMLMDLHEPLHPGADVAVTVVFEDGSTLPVTAQVREFAGADEDYQPAEPAAPHHHG</sequence>
<dbReference type="InterPro" id="IPR036182">
    <property type="entry name" value="PCuAC_sf"/>
</dbReference>
<dbReference type="RefSeq" id="WP_163901408.1">
    <property type="nucleotide sequence ID" value="NZ_AP022599.1"/>
</dbReference>
<proteinExistence type="predicted"/>
<dbReference type="PROSITE" id="PS51257">
    <property type="entry name" value="PROKAR_LIPOPROTEIN"/>
    <property type="match status" value="1"/>
</dbReference>
<dbReference type="PANTHER" id="PTHR36302:SF1">
    <property type="entry name" value="COPPER CHAPERONE PCU(A)C"/>
    <property type="match status" value="1"/>
</dbReference>
<gene>
    <name evidence="1" type="ORF">MPUL_29570</name>
</gene>
<dbReference type="Pfam" id="PF04314">
    <property type="entry name" value="PCuAC"/>
    <property type="match status" value="1"/>
</dbReference>
<reference evidence="1 2" key="1">
    <citation type="journal article" date="2019" name="Emerg. Microbes Infect.">
        <title>Comprehensive subspecies identification of 175 nontuberculous mycobacteria species based on 7547 genomic profiles.</title>
        <authorList>
            <person name="Matsumoto Y."/>
            <person name="Kinjo T."/>
            <person name="Motooka D."/>
            <person name="Nabeya D."/>
            <person name="Jung N."/>
            <person name="Uechi K."/>
            <person name="Horii T."/>
            <person name="Iida T."/>
            <person name="Fujita J."/>
            <person name="Nakamura S."/>
        </authorList>
    </citation>
    <scope>NUCLEOTIDE SEQUENCE [LARGE SCALE GENOMIC DNA]</scope>
    <source>
        <strain evidence="1 2">JCM 6370</strain>
    </source>
</reference>
<accession>A0A7I7UMF7</accession>
<organism evidence="1 2">
    <name type="scientific">Mycolicibacterium pulveris</name>
    <name type="common">Mycobacterium pulveris</name>
    <dbReference type="NCBI Taxonomy" id="36813"/>
    <lineage>
        <taxon>Bacteria</taxon>
        <taxon>Bacillati</taxon>
        <taxon>Actinomycetota</taxon>
        <taxon>Actinomycetes</taxon>
        <taxon>Mycobacteriales</taxon>
        <taxon>Mycobacteriaceae</taxon>
        <taxon>Mycolicibacterium</taxon>
    </lineage>
</organism>
<evidence type="ECO:0008006" key="3">
    <source>
        <dbReference type="Google" id="ProtNLM"/>
    </source>
</evidence>
<evidence type="ECO:0000313" key="1">
    <source>
        <dbReference type="EMBL" id="BBY81799.1"/>
    </source>
</evidence>